<dbReference type="RefSeq" id="WP_147203708.1">
    <property type="nucleotide sequence ID" value="NZ_BJYT01000007.1"/>
</dbReference>
<proteinExistence type="inferred from homology"/>
<evidence type="ECO:0000256" key="4">
    <source>
        <dbReference type="ARBA" id="ARBA00013858"/>
    </source>
</evidence>
<comment type="similarity">
    <text evidence="2">Belongs to the MoaE family.</text>
</comment>
<dbReference type="Gene3D" id="3.90.1170.40">
    <property type="entry name" value="Molybdopterin biosynthesis MoaE subunit"/>
    <property type="match status" value="1"/>
</dbReference>
<keyword evidence="5" id="KW-0501">Molybdenum cofactor biosynthesis</keyword>
<evidence type="ECO:0000256" key="6">
    <source>
        <dbReference type="ARBA" id="ARBA00026066"/>
    </source>
</evidence>
<dbReference type="EC" id="2.8.1.12" evidence="3"/>
<dbReference type="OrthoDB" id="9803224at2"/>
<dbReference type="GO" id="GO:0006777">
    <property type="term" value="P:Mo-molybdopterin cofactor biosynthetic process"/>
    <property type="evidence" value="ECO:0007669"/>
    <property type="project" value="UniProtKB-KW"/>
</dbReference>
<evidence type="ECO:0000256" key="2">
    <source>
        <dbReference type="ARBA" id="ARBA00005426"/>
    </source>
</evidence>
<reference evidence="12 13" key="1">
    <citation type="submission" date="2019-07" db="EMBL/GenBank/DDBJ databases">
        <title>Whole genome shotgun sequence of Segetibacter aerophilus NBRC 106135.</title>
        <authorList>
            <person name="Hosoyama A."/>
            <person name="Uohara A."/>
            <person name="Ohji S."/>
            <person name="Ichikawa N."/>
        </authorList>
    </citation>
    <scope>NUCLEOTIDE SEQUENCE [LARGE SCALE GENOMIC DNA]</scope>
    <source>
        <strain evidence="12 13">NBRC 106135</strain>
    </source>
</reference>
<evidence type="ECO:0000313" key="12">
    <source>
        <dbReference type="EMBL" id="GEO09583.1"/>
    </source>
</evidence>
<comment type="caution">
    <text evidence="12">The sequence shown here is derived from an EMBL/GenBank/DDBJ whole genome shotgun (WGS) entry which is preliminary data.</text>
</comment>
<sequence length="136" mass="15498">MLVKIVEDIDVSEAYQYLESPDTGAVNLFIGTVRNHTKGKEVVKLVFEAYKKMALKEMNKLAEEAKQRWPIEKLLILHITGEKKPGEAVVAIGVTSAHRDASFEACRFLIDELKKTVPIWKKEFYIDNSVWVNAHP</sequence>
<dbReference type="InterPro" id="IPR036563">
    <property type="entry name" value="MoaE_sf"/>
</dbReference>
<dbReference type="InterPro" id="IPR003448">
    <property type="entry name" value="Mopterin_biosynth_MoaE"/>
</dbReference>
<protein>
    <recommendedName>
        <fullName evidence="4">Molybdopterin synthase catalytic subunit</fullName>
        <ecNumber evidence="3">2.8.1.12</ecNumber>
    </recommendedName>
    <alternativeName>
        <fullName evidence="9">MPT synthase subunit 2</fullName>
    </alternativeName>
    <alternativeName>
        <fullName evidence="7">Molybdenum cofactor biosynthesis protein E</fullName>
    </alternativeName>
    <alternativeName>
        <fullName evidence="8">Molybdopterin-converting factor large subunit</fullName>
    </alternativeName>
    <alternativeName>
        <fullName evidence="10">Molybdopterin-converting factor subunit 2</fullName>
    </alternativeName>
</protein>
<evidence type="ECO:0000256" key="3">
    <source>
        <dbReference type="ARBA" id="ARBA00011950"/>
    </source>
</evidence>
<dbReference type="Proteomes" id="UP000321513">
    <property type="component" value="Unassembled WGS sequence"/>
</dbReference>
<comment type="pathway">
    <text evidence="1">Cofactor biosynthesis; molybdopterin biosynthesis.</text>
</comment>
<dbReference type="EMBL" id="BJYT01000007">
    <property type="protein sequence ID" value="GEO09583.1"/>
    <property type="molecule type" value="Genomic_DNA"/>
</dbReference>
<evidence type="ECO:0000313" key="13">
    <source>
        <dbReference type="Proteomes" id="UP000321513"/>
    </source>
</evidence>
<dbReference type="GO" id="GO:0030366">
    <property type="term" value="F:molybdopterin synthase activity"/>
    <property type="evidence" value="ECO:0007669"/>
    <property type="project" value="UniProtKB-EC"/>
</dbReference>
<evidence type="ECO:0000256" key="8">
    <source>
        <dbReference type="ARBA" id="ARBA00030407"/>
    </source>
</evidence>
<gene>
    <name evidence="12" type="primary">moaE</name>
    <name evidence="12" type="ORF">SAE01_20790</name>
</gene>
<comment type="subunit">
    <text evidence="6">Heterotetramer of 2 MoaD subunits and 2 MoaE subunits. Also stable as homodimer. The enzyme changes between these two forms during catalysis.</text>
</comment>
<dbReference type="SUPFAM" id="SSF54690">
    <property type="entry name" value="Molybdopterin synthase subunit MoaE"/>
    <property type="match status" value="1"/>
</dbReference>
<evidence type="ECO:0000256" key="9">
    <source>
        <dbReference type="ARBA" id="ARBA00030781"/>
    </source>
</evidence>
<evidence type="ECO:0000256" key="7">
    <source>
        <dbReference type="ARBA" id="ARBA00029745"/>
    </source>
</evidence>
<dbReference type="CDD" id="cd00756">
    <property type="entry name" value="MoaE"/>
    <property type="match status" value="1"/>
</dbReference>
<accession>A0A512BC74</accession>
<dbReference type="AlphaFoldDB" id="A0A512BC74"/>
<evidence type="ECO:0000256" key="1">
    <source>
        <dbReference type="ARBA" id="ARBA00005046"/>
    </source>
</evidence>
<dbReference type="PANTHER" id="PTHR23404">
    <property type="entry name" value="MOLYBDOPTERIN SYNTHASE RELATED"/>
    <property type="match status" value="1"/>
</dbReference>
<evidence type="ECO:0000256" key="10">
    <source>
        <dbReference type="ARBA" id="ARBA00032474"/>
    </source>
</evidence>
<evidence type="ECO:0000256" key="11">
    <source>
        <dbReference type="ARBA" id="ARBA00049878"/>
    </source>
</evidence>
<keyword evidence="13" id="KW-1185">Reference proteome</keyword>
<evidence type="ECO:0000256" key="5">
    <source>
        <dbReference type="ARBA" id="ARBA00023150"/>
    </source>
</evidence>
<organism evidence="12 13">
    <name type="scientific">Segetibacter aerophilus</name>
    <dbReference type="NCBI Taxonomy" id="670293"/>
    <lineage>
        <taxon>Bacteria</taxon>
        <taxon>Pseudomonadati</taxon>
        <taxon>Bacteroidota</taxon>
        <taxon>Chitinophagia</taxon>
        <taxon>Chitinophagales</taxon>
        <taxon>Chitinophagaceae</taxon>
        <taxon>Segetibacter</taxon>
    </lineage>
</organism>
<dbReference type="Pfam" id="PF02391">
    <property type="entry name" value="MoaE"/>
    <property type="match status" value="1"/>
</dbReference>
<name>A0A512BC74_9BACT</name>
<comment type="catalytic activity">
    <reaction evidence="11">
        <text>2 [molybdopterin-synthase sulfur-carrier protein]-C-terminal-Gly-aminoethanethioate + cyclic pyranopterin phosphate + H2O = molybdopterin + 2 [molybdopterin-synthase sulfur-carrier protein]-C-terminal Gly-Gly + 2 H(+)</text>
        <dbReference type="Rhea" id="RHEA:26333"/>
        <dbReference type="Rhea" id="RHEA-COMP:12202"/>
        <dbReference type="Rhea" id="RHEA-COMP:19907"/>
        <dbReference type="ChEBI" id="CHEBI:15377"/>
        <dbReference type="ChEBI" id="CHEBI:15378"/>
        <dbReference type="ChEBI" id="CHEBI:58698"/>
        <dbReference type="ChEBI" id="CHEBI:59648"/>
        <dbReference type="ChEBI" id="CHEBI:90778"/>
        <dbReference type="ChEBI" id="CHEBI:232372"/>
        <dbReference type="EC" id="2.8.1.12"/>
    </reaction>
</comment>